<gene>
    <name evidence="2" type="ORF">CPUR_03001</name>
</gene>
<dbReference type="VEuPathDB" id="FungiDB:CPUR_03001"/>
<reference evidence="2 3" key="1">
    <citation type="journal article" date="2013" name="PLoS Genet.">
        <title>Plant-symbiotic fungi as chemical engineers: Multi-genome analysis of the Clavicipitaceae reveals dynamics of alkaloid loci.</title>
        <authorList>
            <person name="Schardl C.L."/>
            <person name="Young C.A."/>
            <person name="Hesse U."/>
            <person name="Amyotte S.G."/>
            <person name="Andreeva K."/>
            <person name="Calie P.J."/>
            <person name="Fleetwood D.J."/>
            <person name="Haws D.C."/>
            <person name="Moore N."/>
            <person name="Oeser B."/>
            <person name="Panaccione D.G."/>
            <person name="Schweri K.K."/>
            <person name="Voisey C.R."/>
            <person name="Farman M.L."/>
            <person name="Jaromczyk J.W."/>
            <person name="Roe B.A."/>
            <person name="O'Sullivan D.M."/>
            <person name="Scott B."/>
            <person name="Tudzynski P."/>
            <person name="An Z."/>
            <person name="Arnaoudova E.G."/>
            <person name="Bullock C.T."/>
            <person name="Charlton N.D."/>
            <person name="Chen L."/>
            <person name="Cox M."/>
            <person name="Dinkins R.D."/>
            <person name="Florea S."/>
            <person name="Glenn A.E."/>
            <person name="Gordon A."/>
            <person name="Gueldener U."/>
            <person name="Harris D.R."/>
            <person name="Hollin W."/>
            <person name="Jaromczyk J."/>
            <person name="Johnson R.D."/>
            <person name="Khan A.K."/>
            <person name="Leistner E."/>
            <person name="Leuchtmann A."/>
            <person name="Li C."/>
            <person name="Liu J."/>
            <person name="Liu J."/>
            <person name="Liu M."/>
            <person name="Mace W."/>
            <person name="Machado C."/>
            <person name="Nagabhyru P."/>
            <person name="Pan J."/>
            <person name="Schmid J."/>
            <person name="Sugawara K."/>
            <person name="Steiner U."/>
            <person name="Takach J.E."/>
            <person name="Tanaka E."/>
            <person name="Webb J.S."/>
            <person name="Wilson E.V."/>
            <person name="Wiseman J.L."/>
            <person name="Yoshida R."/>
            <person name="Zeng Z."/>
        </authorList>
    </citation>
    <scope>NUCLEOTIDE SEQUENCE [LARGE SCALE GENOMIC DNA]</scope>
    <source>
        <strain evidence="2 3">20.1</strain>
    </source>
</reference>
<name>M1W8I6_CLAP2</name>
<comment type="caution">
    <text evidence="2">The sequence shown here is derived from an EMBL/GenBank/DDBJ whole genome shotgun (WGS) entry which is preliminary data.</text>
</comment>
<proteinExistence type="predicted"/>
<evidence type="ECO:0000256" key="1">
    <source>
        <dbReference type="SAM" id="MobiDB-lite"/>
    </source>
</evidence>
<keyword evidence="3" id="KW-1185">Reference proteome</keyword>
<sequence length="111" mass="12412">MIAQWEALEVLLHGVGRSAARRYFFTCEFVIYQTTFRKTSEPAKAFNGAPSEPTPANELSSGPASVAGFPSEALPAWDRIVALKMMLTETLSDAMRKDIRSTIRRLFDEIE</sequence>
<dbReference type="HOGENOM" id="CLU_2158115_0_0_1"/>
<accession>M1W8I6</accession>
<protein>
    <submittedName>
        <fullName evidence="2">Uncharacterized protein</fullName>
    </submittedName>
</protein>
<feature type="region of interest" description="Disordered" evidence="1">
    <location>
        <begin position="42"/>
        <end position="63"/>
    </location>
</feature>
<dbReference type="Proteomes" id="UP000016801">
    <property type="component" value="Unassembled WGS sequence"/>
</dbReference>
<evidence type="ECO:0000313" key="2">
    <source>
        <dbReference type="EMBL" id="CCE29308.1"/>
    </source>
</evidence>
<dbReference type="OrthoDB" id="10371073at2759"/>
<evidence type="ECO:0000313" key="3">
    <source>
        <dbReference type="Proteomes" id="UP000016801"/>
    </source>
</evidence>
<dbReference type="EMBL" id="CAGA01000013">
    <property type="protein sequence ID" value="CCE29308.1"/>
    <property type="molecule type" value="Genomic_DNA"/>
</dbReference>
<dbReference type="AlphaFoldDB" id="M1W8I6"/>
<organism evidence="2 3">
    <name type="scientific">Claviceps purpurea (strain 20.1)</name>
    <name type="common">Ergot fungus</name>
    <name type="synonym">Sphacelia segetum</name>
    <dbReference type="NCBI Taxonomy" id="1111077"/>
    <lineage>
        <taxon>Eukaryota</taxon>
        <taxon>Fungi</taxon>
        <taxon>Dikarya</taxon>
        <taxon>Ascomycota</taxon>
        <taxon>Pezizomycotina</taxon>
        <taxon>Sordariomycetes</taxon>
        <taxon>Hypocreomycetidae</taxon>
        <taxon>Hypocreales</taxon>
        <taxon>Clavicipitaceae</taxon>
        <taxon>Claviceps</taxon>
    </lineage>
</organism>